<dbReference type="Proteomes" id="UP001152747">
    <property type="component" value="Unassembled WGS sequence"/>
</dbReference>
<sequence length="299" mass="34871">MEVPPTLEVDVEATIKKEPGYYDLIPFEIRQMVIDRMDFATKCKFSTISTISFDEVQQRKSSIQSVKISETGPNQFLFKLREAGRGTSEVIKSGNPTILFNHFDSFAENFHESLTTLVIHVSNFEFNKSNILRFENLEELRIIDIKRKIDVIKSGFTNLDQISKIVNNLVLPVLKLDEILQMQATRITISYVDCTRTDFIQFLLSLVNNQLHPNVYSIKFRFEKTRVATEGFETVFVAPWAYFAQRRVGAHIQYMMKNRRNPVKHFHIDYKKPLISITSVYAAEYDPSEWNAREFMPYL</sequence>
<dbReference type="EMBL" id="CANHGI010000001">
    <property type="protein sequence ID" value="CAI5438031.1"/>
    <property type="molecule type" value="Genomic_DNA"/>
</dbReference>
<protein>
    <submittedName>
        <fullName evidence="1">Uncharacterized protein</fullName>
    </submittedName>
</protein>
<comment type="caution">
    <text evidence="1">The sequence shown here is derived from an EMBL/GenBank/DDBJ whole genome shotgun (WGS) entry which is preliminary data.</text>
</comment>
<gene>
    <name evidence="1" type="ORF">CAMP_LOCUS668</name>
</gene>
<dbReference type="AlphaFoldDB" id="A0A9P1I4C1"/>
<name>A0A9P1I4C1_9PELO</name>
<organism evidence="1 2">
    <name type="scientific">Caenorhabditis angaria</name>
    <dbReference type="NCBI Taxonomy" id="860376"/>
    <lineage>
        <taxon>Eukaryota</taxon>
        <taxon>Metazoa</taxon>
        <taxon>Ecdysozoa</taxon>
        <taxon>Nematoda</taxon>
        <taxon>Chromadorea</taxon>
        <taxon>Rhabditida</taxon>
        <taxon>Rhabditina</taxon>
        <taxon>Rhabditomorpha</taxon>
        <taxon>Rhabditoidea</taxon>
        <taxon>Rhabditidae</taxon>
        <taxon>Peloderinae</taxon>
        <taxon>Caenorhabditis</taxon>
    </lineage>
</organism>
<proteinExistence type="predicted"/>
<accession>A0A9P1I4C1</accession>
<reference evidence="1" key="1">
    <citation type="submission" date="2022-11" db="EMBL/GenBank/DDBJ databases">
        <authorList>
            <person name="Kikuchi T."/>
        </authorList>
    </citation>
    <scope>NUCLEOTIDE SEQUENCE</scope>
    <source>
        <strain evidence="1">PS1010</strain>
    </source>
</reference>
<evidence type="ECO:0000313" key="2">
    <source>
        <dbReference type="Proteomes" id="UP001152747"/>
    </source>
</evidence>
<keyword evidence="2" id="KW-1185">Reference proteome</keyword>
<evidence type="ECO:0000313" key="1">
    <source>
        <dbReference type="EMBL" id="CAI5438031.1"/>
    </source>
</evidence>